<dbReference type="InterPro" id="IPR005659">
    <property type="entry name" value="Chemorcpt_Glu_NH3ase_CheD"/>
</dbReference>
<name>A0A1G7YPU5_9BACI</name>
<dbReference type="CDD" id="cd16352">
    <property type="entry name" value="CheD"/>
    <property type="match status" value="1"/>
</dbReference>
<keyword evidence="2 3" id="KW-0378">Hydrolase</keyword>
<proteinExistence type="inferred from homology"/>
<dbReference type="InterPro" id="IPR038592">
    <property type="entry name" value="CheD-like_sf"/>
</dbReference>
<reference evidence="4 5" key="1">
    <citation type="submission" date="2016-10" db="EMBL/GenBank/DDBJ databases">
        <authorList>
            <person name="de Groot N.N."/>
        </authorList>
    </citation>
    <scope>NUCLEOTIDE SEQUENCE [LARGE SCALE GENOMIC DNA]</scope>
    <source>
        <strain evidence="4 5">DSM 21632</strain>
    </source>
</reference>
<comment type="function">
    <text evidence="3">Probably deamidates glutamine residues to glutamate on methyl-accepting chemotaxis receptors (MCPs), playing an important role in chemotaxis.</text>
</comment>
<comment type="similarity">
    <text evidence="3">Belongs to the CheD family.</text>
</comment>
<evidence type="ECO:0000313" key="4">
    <source>
        <dbReference type="EMBL" id="SDG98612.1"/>
    </source>
</evidence>
<dbReference type="EC" id="3.5.1.44" evidence="3"/>
<sequence>MNQTNARLITVGMAEWKHTKAPSCLRTCGLGSCVGIVLYEEQQKVAALAHIMLPDSSLARNKAIKRSKFADTAVEDMITYFIKSGCLKRRIKAKIAGGAQMFSVSTSHNVMKIGARNIVAVEAVLKQHSIPVIARDVGGHKGRTITFHVSSSDLHVKTLQQGEAVI</sequence>
<comment type="catalytic activity">
    <reaction evidence="3">
        <text>L-glutaminyl-[protein] + H2O = L-glutamyl-[protein] + NH4(+)</text>
        <dbReference type="Rhea" id="RHEA:16441"/>
        <dbReference type="Rhea" id="RHEA-COMP:10207"/>
        <dbReference type="Rhea" id="RHEA-COMP:10208"/>
        <dbReference type="ChEBI" id="CHEBI:15377"/>
        <dbReference type="ChEBI" id="CHEBI:28938"/>
        <dbReference type="ChEBI" id="CHEBI:29973"/>
        <dbReference type="ChEBI" id="CHEBI:30011"/>
        <dbReference type="EC" id="3.5.1.44"/>
    </reaction>
</comment>
<dbReference type="EMBL" id="FNDK01000001">
    <property type="protein sequence ID" value="SDG98612.1"/>
    <property type="molecule type" value="Genomic_DNA"/>
</dbReference>
<dbReference type="Gene3D" id="3.30.1330.200">
    <property type="match status" value="1"/>
</dbReference>
<accession>A0A1G7YPU5</accession>
<dbReference type="InterPro" id="IPR011324">
    <property type="entry name" value="Cytotoxic_necrot_fac-like_cat"/>
</dbReference>
<gene>
    <name evidence="3" type="primary">cheD</name>
    <name evidence="4" type="ORF">SAMN05192534_101233</name>
</gene>
<dbReference type="PANTHER" id="PTHR35147:SF1">
    <property type="entry name" value="CHEMORECEPTOR GLUTAMINE DEAMIDASE CHED-RELATED"/>
    <property type="match status" value="1"/>
</dbReference>
<dbReference type="GO" id="GO:0006935">
    <property type="term" value="P:chemotaxis"/>
    <property type="evidence" value="ECO:0007669"/>
    <property type="project" value="UniProtKB-UniRule"/>
</dbReference>
<evidence type="ECO:0000256" key="1">
    <source>
        <dbReference type="ARBA" id="ARBA00022500"/>
    </source>
</evidence>
<dbReference type="Proteomes" id="UP000199163">
    <property type="component" value="Unassembled WGS sequence"/>
</dbReference>
<dbReference type="STRING" id="568899.SAMN05192534_101233"/>
<dbReference type="PANTHER" id="PTHR35147">
    <property type="entry name" value="CHEMORECEPTOR GLUTAMINE DEAMIDASE CHED-RELATED"/>
    <property type="match status" value="1"/>
</dbReference>
<keyword evidence="1 3" id="KW-0145">Chemotaxis</keyword>
<keyword evidence="5" id="KW-1185">Reference proteome</keyword>
<dbReference type="AlphaFoldDB" id="A0A1G7YPU5"/>
<protein>
    <recommendedName>
        <fullName evidence="3">Probable chemoreceptor glutamine deamidase CheD</fullName>
        <ecNumber evidence="3">3.5.1.44</ecNumber>
    </recommendedName>
</protein>
<dbReference type="HAMAP" id="MF_01440">
    <property type="entry name" value="CheD"/>
    <property type="match status" value="1"/>
</dbReference>
<evidence type="ECO:0000313" key="5">
    <source>
        <dbReference type="Proteomes" id="UP000199163"/>
    </source>
</evidence>
<evidence type="ECO:0000256" key="2">
    <source>
        <dbReference type="ARBA" id="ARBA00022801"/>
    </source>
</evidence>
<dbReference type="RefSeq" id="WP_091270414.1">
    <property type="nucleotide sequence ID" value="NZ_FNDK01000001.1"/>
</dbReference>
<dbReference type="SUPFAM" id="SSF64438">
    <property type="entry name" value="CNF1/YfiH-like putative cysteine hydrolases"/>
    <property type="match status" value="1"/>
</dbReference>
<organism evidence="4 5">
    <name type="scientific">Alteribacillus persepolensis</name>
    <dbReference type="NCBI Taxonomy" id="568899"/>
    <lineage>
        <taxon>Bacteria</taxon>
        <taxon>Bacillati</taxon>
        <taxon>Bacillota</taxon>
        <taxon>Bacilli</taxon>
        <taxon>Bacillales</taxon>
        <taxon>Bacillaceae</taxon>
        <taxon>Alteribacillus</taxon>
    </lineage>
</organism>
<evidence type="ECO:0000256" key="3">
    <source>
        <dbReference type="HAMAP-Rule" id="MF_01440"/>
    </source>
</evidence>
<dbReference type="Pfam" id="PF03975">
    <property type="entry name" value="CheD"/>
    <property type="match status" value="1"/>
</dbReference>
<dbReference type="GO" id="GO:0050568">
    <property type="term" value="F:protein-glutamine glutaminase activity"/>
    <property type="evidence" value="ECO:0007669"/>
    <property type="project" value="UniProtKB-UniRule"/>
</dbReference>
<dbReference type="OrthoDB" id="9807202at2"/>